<evidence type="ECO:0000313" key="3">
    <source>
        <dbReference type="Proteomes" id="UP000466632"/>
    </source>
</evidence>
<evidence type="ECO:0000256" key="1">
    <source>
        <dbReference type="SAM" id="MobiDB-lite"/>
    </source>
</evidence>
<organism evidence="2 3">
    <name type="scientific">Mycobacterium seoulense</name>
    <dbReference type="NCBI Taxonomy" id="386911"/>
    <lineage>
        <taxon>Bacteria</taxon>
        <taxon>Bacillati</taxon>
        <taxon>Actinomycetota</taxon>
        <taxon>Actinomycetes</taxon>
        <taxon>Mycobacteriales</taxon>
        <taxon>Mycobacteriaceae</taxon>
        <taxon>Mycobacterium</taxon>
    </lineage>
</organism>
<keyword evidence="3" id="KW-1185">Reference proteome</keyword>
<evidence type="ECO:0000313" key="2">
    <source>
        <dbReference type="EMBL" id="BBX99511.1"/>
    </source>
</evidence>
<protein>
    <submittedName>
        <fullName evidence="2">Uncharacterized protein</fullName>
    </submittedName>
</protein>
<gene>
    <name evidence="2" type="ORF">MSEO_00110</name>
</gene>
<dbReference type="KEGG" id="mseo:MSEO_00110"/>
<dbReference type="Proteomes" id="UP000466632">
    <property type="component" value="Chromosome"/>
</dbReference>
<feature type="compositionally biased region" description="Polar residues" evidence="1">
    <location>
        <begin position="50"/>
        <end position="59"/>
    </location>
</feature>
<proteinExistence type="predicted"/>
<feature type="region of interest" description="Disordered" evidence="1">
    <location>
        <begin position="50"/>
        <end position="69"/>
    </location>
</feature>
<dbReference type="EMBL" id="AP022582">
    <property type="protein sequence ID" value="BBX99511.1"/>
    <property type="molecule type" value="Genomic_DNA"/>
</dbReference>
<name>A0A7I7NUI5_9MYCO</name>
<reference evidence="2 3" key="1">
    <citation type="journal article" date="2019" name="Emerg. Microbes Infect.">
        <title>Comprehensive subspecies identification of 175 nontuberculous mycobacteria species based on 7547 genomic profiles.</title>
        <authorList>
            <person name="Matsumoto Y."/>
            <person name="Kinjo T."/>
            <person name="Motooka D."/>
            <person name="Nabeya D."/>
            <person name="Jung N."/>
            <person name="Uechi K."/>
            <person name="Horii T."/>
            <person name="Iida T."/>
            <person name="Fujita J."/>
            <person name="Nakamura S."/>
        </authorList>
    </citation>
    <scope>NUCLEOTIDE SEQUENCE [LARGE SCALE GENOMIC DNA]</scope>
    <source>
        <strain evidence="2 3">JCM 16018</strain>
    </source>
</reference>
<accession>A0A7I7NUI5</accession>
<dbReference type="AlphaFoldDB" id="A0A7I7NUI5"/>
<sequence length="69" mass="6875">MNGNEAIVQPDSAGVKKSAGKARAGTILAAGALAFAGLMTTGVVVSHADTIQTEGNTQPGRRARTPGRA</sequence>